<dbReference type="InterPro" id="IPR017870">
    <property type="entry name" value="FeS_cluster_insertion_CS"/>
</dbReference>
<feature type="compositionally biased region" description="Basic and acidic residues" evidence="7">
    <location>
        <begin position="82"/>
        <end position="91"/>
    </location>
</feature>
<feature type="region of interest" description="Disordered" evidence="7">
    <location>
        <begin position="82"/>
        <end position="108"/>
    </location>
</feature>
<reference evidence="10" key="1">
    <citation type="submission" date="2025-08" db="UniProtKB">
        <authorList>
            <consortium name="RefSeq"/>
        </authorList>
    </citation>
    <scope>IDENTIFICATION</scope>
</reference>
<keyword evidence="9" id="KW-1185">Reference proteome</keyword>
<accession>A0ABM3SH83</accession>
<proteinExistence type="inferred from homology"/>
<sequence>MSFHRQNCIAYGTPQKKENGVPPVRECIKIDVLGSVEKASLSPDLEVQEPPSTVDQLQAWRHEAYDREEGLSRCQGAGLKVSIRESRDRQQEQPGTNSPGSPRQISGPLLKACKLPAPQDLYTEARFLVKWHENFPFLPSSLLKEEFMEGAVRRSLWRQCVRRVHGERLRWPSSGPRHRGAGTARMSASLVRATVRAVSKRKLQPTRAALTLTPSAVNKIKQLLKDKPEHVGVKVGVRTRGCNGLSYTLEYTKTKGDSDEEVVQDGVRVFIEKKAQLTLLGTEMDYVEDKLSSEFVFNNPNIKGTCGCGESFNI</sequence>
<dbReference type="PANTHER" id="PTHR10072">
    <property type="entry name" value="IRON-SULFUR CLUSTER ASSEMBLY PROTEIN"/>
    <property type="match status" value="1"/>
</dbReference>
<name>A0ABM3SH83_BALAC</name>
<evidence type="ECO:0000259" key="8">
    <source>
        <dbReference type="Pfam" id="PF01521"/>
    </source>
</evidence>
<dbReference type="InterPro" id="IPR000361">
    <property type="entry name" value="ATAP_core_dom"/>
</dbReference>
<comment type="function">
    <text evidence="2">Involved in the maturation of mitochondrial 4Fe-4S proteins functioning late in the iron-sulfur cluster assembly pathway. Probably involved in the binding of an intermediate of Fe/S cluster assembly.</text>
</comment>
<dbReference type="InterPro" id="IPR035903">
    <property type="entry name" value="HesB-like_dom_sf"/>
</dbReference>
<evidence type="ECO:0000256" key="7">
    <source>
        <dbReference type="SAM" id="MobiDB-lite"/>
    </source>
</evidence>
<evidence type="ECO:0000313" key="10">
    <source>
        <dbReference type="RefSeq" id="XP_057389205.1"/>
    </source>
</evidence>
<evidence type="ECO:0000256" key="2">
    <source>
        <dbReference type="ARBA" id="ARBA00037081"/>
    </source>
</evidence>
<dbReference type="PANTHER" id="PTHR10072:SF41">
    <property type="entry name" value="IRON-SULFUR CLUSTER ASSEMBLY 1 HOMOLOG, MITOCHONDRIAL"/>
    <property type="match status" value="1"/>
</dbReference>
<dbReference type="SUPFAM" id="SSF89360">
    <property type="entry name" value="HesB-like domain"/>
    <property type="match status" value="1"/>
</dbReference>
<evidence type="ECO:0000256" key="6">
    <source>
        <dbReference type="ARBA" id="ARBA00042982"/>
    </source>
</evidence>
<dbReference type="PROSITE" id="PS01152">
    <property type="entry name" value="HESB"/>
    <property type="match status" value="1"/>
</dbReference>
<dbReference type="InterPro" id="IPR016092">
    <property type="entry name" value="ATAP"/>
</dbReference>
<dbReference type="Gene3D" id="2.60.300.12">
    <property type="entry name" value="HesB-like domain"/>
    <property type="match status" value="1"/>
</dbReference>
<organism evidence="9 10">
    <name type="scientific">Balaenoptera acutorostrata</name>
    <name type="common">Common minke whale</name>
    <name type="synonym">Balaena rostrata</name>
    <dbReference type="NCBI Taxonomy" id="9767"/>
    <lineage>
        <taxon>Eukaryota</taxon>
        <taxon>Metazoa</taxon>
        <taxon>Chordata</taxon>
        <taxon>Craniata</taxon>
        <taxon>Vertebrata</taxon>
        <taxon>Euteleostomi</taxon>
        <taxon>Mammalia</taxon>
        <taxon>Eutheria</taxon>
        <taxon>Laurasiatheria</taxon>
        <taxon>Artiodactyla</taxon>
        <taxon>Whippomorpha</taxon>
        <taxon>Cetacea</taxon>
        <taxon>Mysticeti</taxon>
        <taxon>Balaenopteridae</taxon>
        <taxon>Balaenoptera</taxon>
    </lineage>
</organism>
<dbReference type="Proteomes" id="UP001652580">
    <property type="component" value="Chromosome 18"/>
</dbReference>
<comment type="similarity">
    <text evidence="1">Belongs to the HesB/IscA family.</text>
</comment>
<evidence type="ECO:0000256" key="1">
    <source>
        <dbReference type="ARBA" id="ARBA00006718"/>
    </source>
</evidence>
<protein>
    <recommendedName>
        <fullName evidence="4">Iron-sulfur cluster assembly 1 homolog, mitochondrial</fullName>
    </recommendedName>
    <alternativeName>
        <fullName evidence="5">HESB-like domain-containing protein 2</fullName>
    </alternativeName>
    <alternativeName>
        <fullName evidence="6">Iron-sulfur assembly protein IscA</fullName>
    </alternativeName>
</protein>
<gene>
    <name evidence="10" type="primary">LOC130705641</name>
</gene>
<evidence type="ECO:0000256" key="5">
    <source>
        <dbReference type="ARBA" id="ARBA00042131"/>
    </source>
</evidence>
<dbReference type="NCBIfam" id="TIGR00049">
    <property type="entry name" value="iron-sulfur cluster assembly accessory protein"/>
    <property type="match status" value="1"/>
</dbReference>
<dbReference type="InterPro" id="IPR050322">
    <property type="entry name" value="Fe-S_cluster_asmbl/transfer"/>
</dbReference>
<dbReference type="Pfam" id="PF01521">
    <property type="entry name" value="Fe-S_biosyn"/>
    <property type="match status" value="1"/>
</dbReference>
<evidence type="ECO:0000256" key="3">
    <source>
        <dbReference type="ARBA" id="ARBA00038528"/>
    </source>
</evidence>
<evidence type="ECO:0000313" key="9">
    <source>
        <dbReference type="Proteomes" id="UP001652580"/>
    </source>
</evidence>
<evidence type="ECO:0000256" key="4">
    <source>
        <dbReference type="ARBA" id="ARBA00039743"/>
    </source>
</evidence>
<dbReference type="RefSeq" id="XP_057389205.1">
    <property type="nucleotide sequence ID" value="XM_057533222.1"/>
</dbReference>
<feature type="domain" description="Core" evidence="8">
    <location>
        <begin position="210"/>
        <end position="310"/>
    </location>
</feature>
<dbReference type="GeneID" id="130705641"/>
<feature type="compositionally biased region" description="Polar residues" evidence="7">
    <location>
        <begin position="92"/>
        <end position="104"/>
    </location>
</feature>
<comment type="subunit">
    <text evidence="3">Interacts with CRY2, but not with CRY1 (in vitro).</text>
</comment>